<dbReference type="GO" id="GO:0016853">
    <property type="term" value="F:isomerase activity"/>
    <property type="evidence" value="ECO:0007669"/>
    <property type="project" value="UniProtKB-KW"/>
</dbReference>
<dbReference type="SUPFAM" id="SSF52096">
    <property type="entry name" value="ClpP/crotonase"/>
    <property type="match status" value="1"/>
</dbReference>
<dbReference type="PANTHER" id="PTHR23309">
    <property type="entry name" value="3-HYDROXYACYL-COA DEHYROGENASE"/>
    <property type="match status" value="1"/>
</dbReference>
<keyword evidence="2" id="KW-0456">Lyase</keyword>
<evidence type="ECO:0000256" key="3">
    <source>
        <dbReference type="ARBA" id="ARBA00023268"/>
    </source>
</evidence>
<evidence type="ECO:0000313" key="5">
    <source>
        <dbReference type="EMBL" id="DAD35547.1"/>
    </source>
</evidence>
<dbReference type="InterPro" id="IPR018376">
    <property type="entry name" value="Enoyl-CoA_hyd/isom_CS"/>
</dbReference>
<comment type="similarity">
    <text evidence="4">Belongs to the enoyl-CoA hydratase/isomerase family.</text>
</comment>
<organism evidence="5 6">
    <name type="scientific">Nelumbo nucifera</name>
    <name type="common">Sacred lotus</name>
    <dbReference type="NCBI Taxonomy" id="4432"/>
    <lineage>
        <taxon>Eukaryota</taxon>
        <taxon>Viridiplantae</taxon>
        <taxon>Streptophyta</taxon>
        <taxon>Embryophyta</taxon>
        <taxon>Tracheophyta</taxon>
        <taxon>Spermatophyta</taxon>
        <taxon>Magnoliopsida</taxon>
        <taxon>Proteales</taxon>
        <taxon>Nelumbonaceae</taxon>
        <taxon>Nelumbo</taxon>
    </lineage>
</organism>
<evidence type="ECO:0000256" key="2">
    <source>
        <dbReference type="ARBA" id="ARBA00023239"/>
    </source>
</evidence>
<dbReference type="PROSITE" id="PS00166">
    <property type="entry name" value="ENOYL_COA_HYDRATASE"/>
    <property type="match status" value="1"/>
</dbReference>
<dbReference type="Pfam" id="PF00378">
    <property type="entry name" value="ECH_1"/>
    <property type="match status" value="1"/>
</dbReference>
<evidence type="ECO:0000313" key="6">
    <source>
        <dbReference type="Proteomes" id="UP000607653"/>
    </source>
</evidence>
<dbReference type="InterPro" id="IPR001753">
    <property type="entry name" value="Enoyl-CoA_hydra/iso"/>
</dbReference>
<evidence type="ECO:0000256" key="4">
    <source>
        <dbReference type="RuleBase" id="RU003707"/>
    </source>
</evidence>
<dbReference type="Gene3D" id="3.90.226.10">
    <property type="entry name" value="2-enoyl-CoA Hydratase, Chain A, domain 1"/>
    <property type="match status" value="1"/>
</dbReference>
<dbReference type="AlphaFoldDB" id="A0A822YSP5"/>
<evidence type="ECO:0008006" key="7">
    <source>
        <dbReference type="Google" id="ProtNLM"/>
    </source>
</evidence>
<accession>A0A822YSP5</accession>
<comment type="caution">
    <text evidence="5">The sequence shown here is derived from an EMBL/GenBank/DDBJ whole genome shotgun (WGS) entry which is preliminary data.</text>
</comment>
<gene>
    <name evidence="5" type="ORF">HUJ06_006187</name>
</gene>
<keyword evidence="3" id="KW-0511">Multifunctional enzyme</keyword>
<sequence length="160" mass="16712">MTKAGVTIEVGSNGVAIIRTFNPPLNALSPSIITALKEKYAEAMERDDVKAIVLTGEGGKFSGGFDIKVLETIHKNGDISLLPDLSVELINNTIEDAKKPSIATIQGLALGGGLELAMRCHARIATPQTQLGLLELSLGVIPGLGGTQRLPRLVGVTKGC</sequence>
<name>A0A822YSP5_NELNU</name>
<keyword evidence="1" id="KW-0413">Isomerase</keyword>
<dbReference type="Proteomes" id="UP000607653">
    <property type="component" value="Unassembled WGS sequence"/>
</dbReference>
<dbReference type="GO" id="GO:0016829">
    <property type="term" value="F:lyase activity"/>
    <property type="evidence" value="ECO:0007669"/>
    <property type="project" value="UniProtKB-KW"/>
</dbReference>
<dbReference type="CDD" id="cd06558">
    <property type="entry name" value="crotonase-like"/>
    <property type="match status" value="1"/>
</dbReference>
<dbReference type="PANTHER" id="PTHR23309:SF49">
    <property type="entry name" value="PEROXISOMAL BIFUNCTIONAL ENZYME"/>
    <property type="match status" value="1"/>
</dbReference>
<dbReference type="EMBL" id="DUZY01000004">
    <property type="protein sequence ID" value="DAD35547.1"/>
    <property type="molecule type" value="Genomic_DNA"/>
</dbReference>
<dbReference type="InterPro" id="IPR029045">
    <property type="entry name" value="ClpP/crotonase-like_dom_sf"/>
</dbReference>
<reference evidence="5 6" key="1">
    <citation type="journal article" date="2020" name="Mol. Biol. Evol.">
        <title>Distinct Expression and Methylation Patterns for Genes with Different Fates following a Single Whole-Genome Duplication in Flowering Plants.</title>
        <authorList>
            <person name="Shi T."/>
            <person name="Rahmani R.S."/>
            <person name="Gugger P.F."/>
            <person name="Wang M."/>
            <person name="Li H."/>
            <person name="Zhang Y."/>
            <person name="Li Z."/>
            <person name="Wang Q."/>
            <person name="Van de Peer Y."/>
            <person name="Marchal K."/>
            <person name="Chen J."/>
        </authorList>
    </citation>
    <scope>NUCLEOTIDE SEQUENCE [LARGE SCALE GENOMIC DNA]</scope>
    <source>
        <tissue evidence="5">Leaf</tissue>
    </source>
</reference>
<keyword evidence="6" id="KW-1185">Reference proteome</keyword>
<evidence type="ECO:0000256" key="1">
    <source>
        <dbReference type="ARBA" id="ARBA00023235"/>
    </source>
</evidence>
<proteinExistence type="inferred from homology"/>
<protein>
    <recommendedName>
        <fullName evidence="7">Glyoxysomal fatty acid beta-oxidation multifunctional protein MFP-a-like</fullName>
    </recommendedName>
</protein>